<organism evidence="1">
    <name type="scientific">mine drainage metagenome</name>
    <dbReference type="NCBI Taxonomy" id="410659"/>
    <lineage>
        <taxon>unclassified sequences</taxon>
        <taxon>metagenomes</taxon>
        <taxon>ecological metagenomes</taxon>
    </lineage>
</organism>
<dbReference type="InterPro" id="IPR005338">
    <property type="entry name" value="Anhydro_N_Ac-Mur_kinase"/>
</dbReference>
<keyword evidence="1" id="KW-0418">Kinase</keyword>
<dbReference type="GO" id="GO:0016773">
    <property type="term" value="F:phosphotransferase activity, alcohol group as acceptor"/>
    <property type="evidence" value="ECO:0007669"/>
    <property type="project" value="InterPro"/>
</dbReference>
<keyword evidence="1" id="KW-0808">Transferase</keyword>
<protein>
    <submittedName>
        <fullName evidence="1">Anhydro-N-acetylmuramic acid kinase</fullName>
        <ecNumber evidence="1">2.7.1.170</ecNumber>
    </submittedName>
</protein>
<dbReference type="PANTHER" id="PTHR30605:SF0">
    <property type="entry name" value="ANHYDRO-N-ACETYLMURAMIC ACID KINASE"/>
    <property type="match status" value="1"/>
</dbReference>
<dbReference type="EC" id="2.7.1.170" evidence="1"/>
<gene>
    <name evidence="1" type="primary">anmK_13</name>
    <name evidence="1" type="ORF">GALL_542060</name>
</gene>
<accession>A0A1J5P9S7</accession>
<dbReference type="Gene3D" id="3.30.420.40">
    <property type="match status" value="1"/>
</dbReference>
<dbReference type="GO" id="GO:0006040">
    <property type="term" value="P:amino sugar metabolic process"/>
    <property type="evidence" value="ECO:0007669"/>
    <property type="project" value="InterPro"/>
</dbReference>
<dbReference type="PANTHER" id="PTHR30605">
    <property type="entry name" value="ANHYDRO-N-ACETYLMURAMIC ACID KINASE"/>
    <property type="match status" value="1"/>
</dbReference>
<dbReference type="GO" id="GO:0005524">
    <property type="term" value="F:ATP binding"/>
    <property type="evidence" value="ECO:0007669"/>
    <property type="project" value="InterPro"/>
</dbReference>
<dbReference type="InterPro" id="IPR043129">
    <property type="entry name" value="ATPase_NBD"/>
</dbReference>
<dbReference type="SUPFAM" id="SSF53067">
    <property type="entry name" value="Actin-like ATPase domain"/>
    <property type="match status" value="1"/>
</dbReference>
<reference evidence="1" key="1">
    <citation type="submission" date="2016-10" db="EMBL/GenBank/DDBJ databases">
        <title>Sequence of Gallionella enrichment culture.</title>
        <authorList>
            <person name="Poehlein A."/>
            <person name="Muehling M."/>
            <person name="Daniel R."/>
        </authorList>
    </citation>
    <scope>NUCLEOTIDE SEQUENCE</scope>
</reference>
<dbReference type="GO" id="GO:0016301">
    <property type="term" value="F:kinase activity"/>
    <property type="evidence" value="ECO:0007669"/>
    <property type="project" value="UniProtKB-KW"/>
</dbReference>
<proteinExistence type="predicted"/>
<dbReference type="EMBL" id="MLJW01008292">
    <property type="protein sequence ID" value="OIQ64244.1"/>
    <property type="molecule type" value="Genomic_DNA"/>
</dbReference>
<dbReference type="AlphaFoldDB" id="A0A1J5P9S7"/>
<comment type="caution">
    <text evidence="1">The sequence shown here is derived from an EMBL/GenBank/DDBJ whole genome shotgun (WGS) entry which is preliminary data.</text>
</comment>
<sequence length="238" mass="24764">MDVLLLGAAKGRVGALNLGGISNITIAGGGLDPIAYDIGAANALLDAVIQKFSAGRLSYDDDSKLARSGRVNGEWLKHFLAEPYYAQVPPKSTGKELFNLAYVENVAGPVTAEITPDLLATLTELTAVTVMDQVRATGLEVLYVAGGGTANPLMMERMRALSGDTRVELMSTLGIDPREKEPALFALIGLLTVHGLPANVPACTGATGPRILGSITPGRGPLVLPPVHAESITQLVIA</sequence>
<dbReference type="Pfam" id="PF03702">
    <property type="entry name" value="AnmK"/>
    <property type="match status" value="1"/>
</dbReference>
<evidence type="ECO:0000313" key="1">
    <source>
        <dbReference type="EMBL" id="OIQ64244.1"/>
    </source>
</evidence>
<name>A0A1J5P9S7_9ZZZZ</name>
<dbReference type="GO" id="GO:0009254">
    <property type="term" value="P:peptidoglycan turnover"/>
    <property type="evidence" value="ECO:0007669"/>
    <property type="project" value="InterPro"/>
</dbReference>